<keyword evidence="2 5" id="KW-0812">Transmembrane</keyword>
<feature type="transmembrane region" description="Helical" evidence="5">
    <location>
        <begin position="140"/>
        <end position="159"/>
    </location>
</feature>
<gene>
    <name evidence="6" type="ORF">PACTADRAFT_50432</name>
</gene>
<dbReference type="STRING" id="669874.A0A1E4TS11"/>
<dbReference type="PANTHER" id="PTHR11785:SF498">
    <property type="entry name" value="HIGH-AFFINITY METHIONINE PERMEASE"/>
    <property type="match status" value="1"/>
</dbReference>
<feature type="transmembrane region" description="Helical" evidence="5">
    <location>
        <begin position="498"/>
        <end position="518"/>
    </location>
</feature>
<dbReference type="EMBL" id="KV454015">
    <property type="protein sequence ID" value="ODV94555.1"/>
    <property type="molecule type" value="Genomic_DNA"/>
</dbReference>
<feature type="transmembrane region" description="Helical" evidence="5">
    <location>
        <begin position="293"/>
        <end position="314"/>
    </location>
</feature>
<dbReference type="Proteomes" id="UP000094236">
    <property type="component" value="Unassembled WGS sequence"/>
</dbReference>
<evidence type="ECO:0000313" key="6">
    <source>
        <dbReference type="EMBL" id="ODV94555.1"/>
    </source>
</evidence>
<dbReference type="FunFam" id="1.20.1740.10:FF:000025">
    <property type="entry name" value="High-affinity methionine permease"/>
    <property type="match status" value="1"/>
</dbReference>
<evidence type="ECO:0000256" key="2">
    <source>
        <dbReference type="ARBA" id="ARBA00022692"/>
    </source>
</evidence>
<feature type="transmembrane region" description="Helical" evidence="5">
    <location>
        <begin position="212"/>
        <end position="233"/>
    </location>
</feature>
<accession>A0A1E4TS11</accession>
<dbReference type="OrthoDB" id="5982228at2759"/>
<evidence type="ECO:0000256" key="5">
    <source>
        <dbReference type="SAM" id="Phobius"/>
    </source>
</evidence>
<feature type="transmembrane region" description="Helical" evidence="5">
    <location>
        <begin position="417"/>
        <end position="439"/>
    </location>
</feature>
<feature type="transmembrane region" description="Helical" evidence="5">
    <location>
        <begin position="95"/>
        <end position="119"/>
    </location>
</feature>
<dbReference type="Pfam" id="PF13520">
    <property type="entry name" value="AA_permease_2"/>
    <property type="match status" value="1"/>
</dbReference>
<dbReference type="PANTHER" id="PTHR11785">
    <property type="entry name" value="AMINO ACID TRANSPORTER"/>
    <property type="match status" value="1"/>
</dbReference>
<comment type="subcellular location">
    <subcellularLocation>
        <location evidence="1">Membrane</location>
        <topology evidence="1">Multi-pass membrane protein</topology>
    </subcellularLocation>
</comment>
<feature type="transmembrane region" description="Helical" evidence="5">
    <location>
        <begin position="459"/>
        <end position="478"/>
    </location>
</feature>
<feature type="transmembrane region" description="Helical" evidence="5">
    <location>
        <begin position="392"/>
        <end position="411"/>
    </location>
</feature>
<keyword evidence="3 5" id="KW-1133">Transmembrane helix</keyword>
<feature type="transmembrane region" description="Helical" evidence="5">
    <location>
        <begin position="58"/>
        <end position="83"/>
    </location>
</feature>
<feature type="transmembrane region" description="Helical" evidence="5">
    <location>
        <begin position="179"/>
        <end position="200"/>
    </location>
</feature>
<feature type="transmembrane region" description="Helical" evidence="5">
    <location>
        <begin position="253"/>
        <end position="272"/>
    </location>
</feature>
<keyword evidence="4 5" id="KW-0472">Membrane</keyword>
<evidence type="ECO:0008006" key="8">
    <source>
        <dbReference type="Google" id="ProtNLM"/>
    </source>
</evidence>
<dbReference type="GO" id="GO:1903692">
    <property type="term" value="P:methionine import across plasma membrane"/>
    <property type="evidence" value="ECO:0007669"/>
    <property type="project" value="EnsemblFungi"/>
</dbReference>
<evidence type="ECO:0000313" key="7">
    <source>
        <dbReference type="Proteomes" id="UP000094236"/>
    </source>
</evidence>
<evidence type="ECO:0000256" key="1">
    <source>
        <dbReference type="ARBA" id="ARBA00004141"/>
    </source>
</evidence>
<reference evidence="7" key="1">
    <citation type="submission" date="2016-05" db="EMBL/GenBank/DDBJ databases">
        <title>Comparative genomics of biotechnologically important yeasts.</title>
        <authorList>
            <consortium name="DOE Joint Genome Institute"/>
            <person name="Riley R."/>
            <person name="Haridas S."/>
            <person name="Wolfe K.H."/>
            <person name="Lopes M.R."/>
            <person name="Hittinger C.T."/>
            <person name="Goker M."/>
            <person name="Salamov A."/>
            <person name="Wisecaver J."/>
            <person name="Long T.M."/>
            <person name="Aerts A.L."/>
            <person name="Barry K."/>
            <person name="Choi C."/>
            <person name="Clum A."/>
            <person name="Coughlan A.Y."/>
            <person name="Deshpande S."/>
            <person name="Douglass A.P."/>
            <person name="Hanson S.J."/>
            <person name="Klenk H.-P."/>
            <person name="Labutti K."/>
            <person name="Lapidus A."/>
            <person name="Lindquist E."/>
            <person name="Lipzen A."/>
            <person name="Meier-Kolthoff J.P."/>
            <person name="Ohm R.A."/>
            <person name="Otillar R.P."/>
            <person name="Pangilinan J."/>
            <person name="Peng Y."/>
            <person name="Rokas A."/>
            <person name="Rosa C.A."/>
            <person name="Scheuner C."/>
            <person name="Sibirny A.A."/>
            <person name="Slot J.C."/>
            <person name="Stielow J.B."/>
            <person name="Sun H."/>
            <person name="Kurtzman C.P."/>
            <person name="Blackwell M."/>
            <person name="Grigoriev I.V."/>
            <person name="Jeffries T.W."/>
        </authorList>
    </citation>
    <scope>NUCLEOTIDE SEQUENCE [LARGE SCALE GENOMIC DNA]</scope>
    <source>
        <strain evidence="7">NRRL Y-2460</strain>
    </source>
</reference>
<dbReference type="GO" id="GO:0000102">
    <property type="term" value="F:L-methionine secondary active transmembrane transporter activity"/>
    <property type="evidence" value="ECO:0007669"/>
    <property type="project" value="EnsemblFungi"/>
</dbReference>
<dbReference type="PIRSF" id="PIRSF006060">
    <property type="entry name" value="AA_transporter"/>
    <property type="match status" value="1"/>
</dbReference>
<dbReference type="GO" id="GO:0005886">
    <property type="term" value="C:plasma membrane"/>
    <property type="evidence" value="ECO:0007669"/>
    <property type="project" value="EnsemblFungi"/>
</dbReference>
<name>A0A1E4TS11_PACTA</name>
<dbReference type="InterPro" id="IPR002293">
    <property type="entry name" value="AA/rel_permease1"/>
</dbReference>
<organism evidence="6 7">
    <name type="scientific">Pachysolen tannophilus NRRL Y-2460</name>
    <dbReference type="NCBI Taxonomy" id="669874"/>
    <lineage>
        <taxon>Eukaryota</taxon>
        <taxon>Fungi</taxon>
        <taxon>Dikarya</taxon>
        <taxon>Ascomycota</taxon>
        <taxon>Saccharomycotina</taxon>
        <taxon>Pichiomycetes</taxon>
        <taxon>Pachysolenaceae</taxon>
        <taxon>Pachysolen</taxon>
    </lineage>
</organism>
<keyword evidence="7" id="KW-1185">Reference proteome</keyword>
<dbReference type="AlphaFoldDB" id="A0A1E4TS11"/>
<protein>
    <recommendedName>
        <fullName evidence="8">Amino acid permease/ SLC12A domain-containing protein</fullName>
    </recommendedName>
</protein>
<dbReference type="Gene3D" id="1.20.1740.10">
    <property type="entry name" value="Amino acid/polyamine transporter I"/>
    <property type="match status" value="1"/>
</dbReference>
<evidence type="ECO:0000256" key="3">
    <source>
        <dbReference type="ARBA" id="ARBA00022989"/>
    </source>
</evidence>
<dbReference type="GO" id="GO:0042883">
    <property type="term" value="P:cysteine transport"/>
    <property type="evidence" value="ECO:0007669"/>
    <property type="project" value="EnsemblFungi"/>
</dbReference>
<sequence length="576" mass="63396">MGVAGVKSWLSSSKTNTSVGDLADIQTIEERDISYDDSSNKEEGNVDEIKLDHGERRIGYISAVFLVTNRIVGTGIFSTSSTIFTLSGSVGTSLILWFVGALIAMAGLFVYASFGSYPIRQLQRNGGEKNYLEFIYKKPKFMVTCMYAVYILLLGWAAGNSVVFGEYILLAAGKDDTEWASRGIGIACVSFAFLVHGVNVTAGMYLQNLLGVFKVAVIIVISVTGWVALGGGLKTGTYEPTHNFSDAFSGSKPTGYGIVTALYNVIWSYIGYSNVNYSLSEVKDPVRALKYSAPAALVVISIIYMFVNIAYFAVIPKDVISSSGQIIAADFFKIAFGTKAQKAISVFVALSALGNVMSVIFSQGRIVQQLGREGVLPFSKLFATQRPFNSPFVGLFEHWLICVITIVAPPAGDAYNFVLNLISYPLNIINFFVAIGLLWLHFRAHRGEIEWKPPIRSPIIVTFFFALASLYLVIAPYIPPDDGQSVYTSMPYWTHCVAAWGVFFVGFVYWVIWALVLPKLGHYKLVNKEILDSDGFWKNKFFKVPNDVVDIDDYVNKKYNVTGDGVEYTETAAPII</sequence>
<proteinExistence type="predicted"/>
<feature type="transmembrane region" description="Helical" evidence="5">
    <location>
        <begin position="343"/>
        <end position="362"/>
    </location>
</feature>
<evidence type="ECO:0000256" key="4">
    <source>
        <dbReference type="ARBA" id="ARBA00023136"/>
    </source>
</evidence>
<dbReference type="InterPro" id="IPR050598">
    <property type="entry name" value="AminoAcid_Transporter"/>
</dbReference>